<protein>
    <recommendedName>
        <fullName evidence="5">DUF4351 domain-containing protein</fullName>
    </recommendedName>
</protein>
<dbReference type="Proteomes" id="UP000433575">
    <property type="component" value="Unassembled WGS sequence"/>
</dbReference>
<dbReference type="AlphaFoldDB" id="A0A6N7S5A8"/>
<evidence type="ECO:0000313" key="3">
    <source>
        <dbReference type="Proteomes" id="UP000433575"/>
    </source>
</evidence>
<dbReference type="OrthoDB" id="1654769at2"/>
<sequence length="244" mass="29342">MDLLIQLEDDQGQILLVNMEMQDTQRERYLSLRSQGYVAQIVVDQLNEGDSIEFHPTVQITLANRILKKQDDDDYLYAFCYCNEVNKIRMPDERCRILWIEMDKLERLESKPLTEWRMDEKIHYMLRFNQCAEKQNIIHELVEKEKIIKMMEEKKMDFLSDTCLAIARIRVKFDEVEYEMDLAESRLQGKLEGRIEGKKMLMKHWLSQHFELSEKEAYWIDHLSEEALLDLWQNFDKAHVSDNL</sequence>
<evidence type="ECO:0000313" key="2">
    <source>
        <dbReference type="EMBL" id="MSC32225.1"/>
    </source>
</evidence>
<accession>A0A6N7S5A8</accession>
<comment type="caution">
    <text evidence="1">The sequence shown here is derived from an EMBL/GenBank/DDBJ whole genome shotgun (WGS) entry which is preliminary data.</text>
</comment>
<organism evidence="1 3">
    <name type="scientific">Holdemania massiliensis</name>
    <dbReference type="NCBI Taxonomy" id="1468449"/>
    <lineage>
        <taxon>Bacteria</taxon>
        <taxon>Bacillati</taxon>
        <taxon>Bacillota</taxon>
        <taxon>Erysipelotrichia</taxon>
        <taxon>Erysipelotrichales</taxon>
        <taxon>Erysipelotrichaceae</taxon>
        <taxon>Holdemania</taxon>
    </lineage>
</organism>
<evidence type="ECO:0008006" key="5">
    <source>
        <dbReference type="Google" id="ProtNLM"/>
    </source>
</evidence>
<dbReference type="RefSeq" id="WP_154238175.1">
    <property type="nucleotide sequence ID" value="NZ_WKPI01000003.1"/>
</dbReference>
<reference evidence="3 4" key="1">
    <citation type="journal article" date="2019" name="Nat. Med.">
        <title>A library of human gut bacterial isolates paired with longitudinal multiomics data enables mechanistic microbiome research.</title>
        <authorList>
            <person name="Poyet M."/>
            <person name="Groussin M."/>
            <person name="Gibbons S.M."/>
            <person name="Avila-Pacheco J."/>
            <person name="Jiang X."/>
            <person name="Kearney S.M."/>
            <person name="Perrotta A.R."/>
            <person name="Berdy B."/>
            <person name="Zhao S."/>
            <person name="Lieberman T.D."/>
            <person name="Swanson P.K."/>
            <person name="Smith M."/>
            <person name="Roesemann S."/>
            <person name="Alexander J.E."/>
            <person name="Rich S.A."/>
            <person name="Livny J."/>
            <person name="Vlamakis H."/>
            <person name="Clish C."/>
            <person name="Bullock K."/>
            <person name="Deik A."/>
            <person name="Scott J."/>
            <person name="Pierce K.A."/>
            <person name="Xavier R.J."/>
            <person name="Alm E.J."/>
        </authorList>
    </citation>
    <scope>NUCLEOTIDE SEQUENCE [LARGE SCALE GENOMIC DNA]</scope>
    <source>
        <strain evidence="1 3">BIOML-A4</strain>
        <strain evidence="2 4">BIOML-A5</strain>
    </source>
</reference>
<evidence type="ECO:0000313" key="4">
    <source>
        <dbReference type="Proteomes" id="UP000480929"/>
    </source>
</evidence>
<dbReference type="Proteomes" id="UP000480929">
    <property type="component" value="Unassembled WGS sequence"/>
</dbReference>
<keyword evidence="4" id="KW-1185">Reference proteome</keyword>
<dbReference type="EMBL" id="WKPJ01000004">
    <property type="protein sequence ID" value="MSA88678.1"/>
    <property type="molecule type" value="Genomic_DNA"/>
</dbReference>
<gene>
    <name evidence="2" type="ORF">GKD88_03725</name>
    <name evidence="1" type="ORF">GKE08_04995</name>
</gene>
<proteinExistence type="predicted"/>
<dbReference type="EMBL" id="WKPI01000003">
    <property type="protein sequence ID" value="MSC32225.1"/>
    <property type="molecule type" value="Genomic_DNA"/>
</dbReference>
<name>A0A6N7S5A8_9FIRM</name>
<evidence type="ECO:0000313" key="1">
    <source>
        <dbReference type="EMBL" id="MSA88678.1"/>
    </source>
</evidence>